<keyword evidence="9" id="KW-1185">Reference proteome</keyword>
<protein>
    <submittedName>
        <fullName evidence="8">VTT domain-containing protein</fullName>
    </submittedName>
</protein>
<accession>A0A8J7QBT5</accession>
<dbReference type="AlphaFoldDB" id="A0A8J7QBT5"/>
<feature type="transmembrane region" description="Helical" evidence="6">
    <location>
        <begin position="129"/>
        <end position="151"/>
    </location>
</feature>
<sequence length="223" mass="24026">MRPLLKIMLMLFLFFTAMLLVLKFTGILTVDNIQAWLAHADTVAPLYVGLLVILLLFADLFVAVPTLTIMILAGHFLGPVAGAAVAITGSALAAFTGYTLAYLKGEPLVALLIKDQKERDSAKETFLEYGVIMILLARALPVLPEVTACLAGLTRMPLLKFTAAWSLSCVPYAVIATYAGSISSLANPMPAIFTAIGLATLFGTAWLIFSRTKLSRDRRSAFN</sequence>
<evidence type="ECO:0000313" key="8">
    <source>
        <dbReference type="EMBL" id="MBO1318086.1"/>
    </source>
</evidence>
<keyword evidence="5 6" id="KW-0472">Membrane</keyword>
<evidence type="ECO:0000313" key="9">
    <source>
        <dbReference type="Proteomes" id="UP000664417"/>
    </source>
</evidence>
<dbReference type="InterPro" id="IPR051311">
    <property type="entry name" value="DedA_domain"/>
</dbReference>
<feature type="domain" description="VTT" evidence="7">
    <location>
        <begin position="64"/>
        <end position="181"/>
    </location>
</feature>
<evidence type="ECO:0000256" key="4">
    <source>
        <dbReference type="ARBA" id="ARBA00022989"/>
    </source>
</evidence>
<proteinExistence type="predicted"/>
<reference evidence="8" key="1">
    <citation type="submission" date="2021-03" db="EMBL/GenBank/DDBJ databases">
        <authorList>
            <person name="Wang G."/>
        </authorList>
    </citation>
    <scope>NUCLEOTIDE SEQUENCE</scope>
    <source>
        <strain evidence="8">KCTC 12899</strain>
    </source>
</reference>
<dbReference type="Proteomes" id="UP000664417">
    <property type="component" value="Unassembled WGS sequence"/>
</dbReference>
<dbReference type="PANTHER" id="PTHR42709:SF6">
    <property type="entry name" value="UNDECAPRENYL PHOSPHATE TRANSPORTER A"/>
    <property type="match status" value="1"/>
</dbReference>
<evidence type="ECO:0000256" key="5">
    <source>
        <dbReference type="ARBA" id="ARBA00023136"/>
    </source>
</evidence>
<evidence type="ECO:0000256" key="1">
    <source>
        <dbReference type="ARBA" id="ARBA00004651"/>
    </source>
</evidence>
<keyword evidence="4 6" id="KW-1133">Transmembrane helix</keyword>
<comment type="caution">
    <text evidence="8">The sequence shown here is derived from an EMBL/GenBank/DDBJ whole genome shotgun (WGS) entry which is preliminary data.</text>
</comment>
<dbReference type="PANTHER" id="PTHR42709">
    <property type="entry name" value="ALKALINE PHOSPHATASE LIKE PROTEIN"/>
    <property type="match status" value="1"/>
</dbReference>
<feature type="transmembrane region" description="Helical" evidence="6">
    <location>
        <begin position="158"/>
        <end position="179"/>
    </location>
</feature>
<feature type="transmembrane region" description="Helical" evidence="6">
    <location>
        <begin position="50"/>
        <end position="73"/>
    </location>
</feature>
<evidence type="ECO:0000256" key="6">
    <source>
        <dbReference type="SAM" id="Phobius"/>
    </source>
</evidence>
<comment type="subcellular location">
    <subcellularLocation>
        <location evidence="1">Cell membrane</location>
        <topology evidence="1">Multi-pass membrane protein</topology>
    </subcellularLocation>
</comment>
<evidence type="ECO:0000256" key="3">
    <source>
        <dbReference type="ARBA" id="ARBA00022692"/>
    </source>
</evidence>
<dbReference type="RefSeq" id="WP_207857671.1">
    <property type="nucleotide sequence ID" value="NZ_JAFREP010000004.1"/>
</dbReference>
<organism evidence="8 9">
    <name type="scientific">Acanthopleuribacter pedis</name>
    <dbReference type="NCBI Taxonomy" id="442870"/>
    <lineage>
        <taxon>Bacteria</taxon>
        <taxon>Pseudomonadati</taxon>
        <taxon>Acidobacteriota</taxon>
        <taxon>Holophagae</taxon>
        <taxon>Acanthopleuribacterales</taxon>
        <taxon>Acanthopleuribacteraceae</taxon>
        <taxon>Acanthopleuribacter</taxon>
    </lineage>
</organism>
<feature type="transmembrane region" description="Helical" evidence="6">
    <location>
        <begin position="191"/>
        <end position="209"/>
    </location>
</feature>
<gene>
    <name evidence="8" type="ORF">J3U88_06390</name>
</gene>
<dbReference type="Pfam" id="PF09335">
    <property type="entry name" value="VTT_dom"/>
    <property type="match status" value="1"/>
</dbReference>
<feature type="transmembrane region" description="Helical" evidence="6">
    <location>
        <begin position="80"/>
        <end position="103"/>
    </location>
</feature>
<dbReference type="GO" id="GO:0005886">
    <property type="term" value="C:plasma membrane"/>
    <property type="evidence" value="ECO:0007669"/>
    <property type="project" value="UniProtKB-SubCell"/>
</dbReference>
<keyword evidence="2" id="KW-1003">Cell membrane</keyword>
<dbReference type="EMBL" id="JAFREP010000004">
    <property type="protein sequence ID" value="MBO1318086.1"/>
    <property type="molecule type" value="Genomic_DNA"/>
</dbReference>
<evidence type="ECO:0000259" key="7">
    <source>
        <dbReference type="Pfam" id="PF09335"/>
    </source>
</evidence>
<keyword evidence="3 6" id="KW-0812">Transmembrane</keyword>
<dbReference type="InterPro" id="IPR032816">
    <property type="entry name" value="VTT_dom"/>
</dbReference>
<evidence type="ECO:0000256" key="2">
    <source>
        <dbReference type="ARBA" id="ARBA00022475"/>
    </source>
</evidence>
<name>A0A8J7QBT5_9BACT</name>